<proteinExistence type="predicted"/>
<evidence type="ECO:0000313" key="3">
    <source>
        <dbReference type="Proteomes" id="UP000501451"/>
    </source>
</evidence>
<protein>
    <submittedName>
        <fullName evidence="2">DUF5590 domain-containing protein</fullName>
    </submittedName>
</protein>
<dbReference type="SUPFAM" id="SSF54403">
    <property type="entry name" value="Cystatin/monellin"/>
    <property type="match status" value="2"/>
</dbReference>
<sequence length="159" mass="18207">MKRNIVMGLIVVLFVLIVSSYSILFYSQQPMDQAEIEVSQIAKENADIQKVENFYWYNGSNDTYFTVAGYTSENEYLYVMVKQDGGDMTVLNAEEVVTESEAKAILKSIKEPAKVLEARLGIEDNEPFWEVAYKDSNGQLEYVWLSVRTGELLKEYQSI</sequence>
<dbReference type="Proteomes" id="UP000501451">
    <property type="component" value="Chromosome"/>
</dbReference>
<dbReference type="Pfam" id="PF17881">
    <property type="entry name" value="TseB"/>
    <property type="match status" value="1"/>
</dbReference>
<dbReference type="RefSeq" id="WP_166163569.1">
    <property type="nucleotide sequence ID" value="NZ_CP049740.1"/>
</dbReference>
<keyword evidence="3" id="KW-1185">Reference proteome</keyword>
<dbReference type="KEGG" id="jar:G7057_10490"/>
<accession>A0A6G7KC36</accession>
<organism evidence="2 3">
    <name type="scientific">Jeotgalibaca arthritidis</name>
    <dbReference type="NCBI Taxonomy" id="1868794"/>
    <lineage>
        <taxon>Bacteria</taxon>
        <taxon>Bacillati</taxon>
        <taxon>Bacillota</taxon>
        <taxon>Bacilli</taxon>
        <taxon>Lactobacillales</taxon>
        <taxon>Carnobacteriaceae</taxon>
        <taxon>Jeotgalibaca</taxon>
    </lineage>
</organism>
<name>A0A6G7KC36_9LACT</name>
<evidence type="ECO:0000313" key="2">
    <source>
        <dbReference type="EMBL" id="QII82825.1"/>
    </source>
</evidence>
<dbReference type="InterPro" id="IPR041401">
    <property type="entry name" value="TseB-like_dom"/>
</dbReference>
<dbReference type="Gene3D" id="3.10.450.40">
    <property type="match status" value="2"/>
</dbReference>
<gene>
    <name evidence="2" type="ORF">G7057_10490</name>
</gene>
<dbReference type="InterPro" id="IPR046350">
    <property type="entry name" value="Cystatin_sf"/>
</dbReference>
<feature type="domain" description="Cell wall elongation regulator TseB-like" evidence="1">
    <location>
        <begin position="40"/>
        <end position="81"/>
    </location>
</feature>
<reference evidence="2 3" key="1">
    <citation type="journal article" date="2017" name="Int. J. Syst. Evol. Microbiol.">
        <title>Jeotgalibaca porci sp. nov. and Jeotgalibaca arthritidis sp. nov., isolated from pigs, and emended description of the genus Jeotgalibaca.</title>
        <authorList>
            <person name="Zamora L."/>
            <person name="Perez-Sancho M."/>
            <person name="Dominguez L."/>
            <person name="Fernandez-Garayzabal J.F."/>
            <person name="Vela A.I."/>
        </authorList>
    </citation>
    <scope>NUCLEOTIDE SEQUENCE [LARGE SCALE GENOMIC DNA]</scope>
    <source>
        <strain evidence="2 3">CECT 9157</strain>
    </source>
</reference>
<dbReference type="AlphaFoldDB" id="A0A6G7KC36"/>
<dbReference type="EMBL" id="CP049740">
    <property type="protein sequence ID" value="QII82825.1"/>
    <property type="molecule type" value="Genomic_DNA"/>
</dbReference>
<evidence type="ECO:0000259" key="1">
    <source>
        <dbReference type="Pfam" id="PF17881"/>
    </source>
</evidence>